<organism evidence="8 9">
    <name type="scientific">Lithohypha guttulata</name>
    <dbReference type="NCBI Taxonomy" id="1690604"/>
    <lineage>
        <taxon>Eukaryota</taxon>
        <taxon>Fungi</taxon>
        <taxon>Dikarya</taxon>
        <taxon>Ascomycota</taxon>
        <taxon>Pezizomycotina</taxon>
        <taxon>Eurotiomycetes</taxon>
        <taxon>Chaetothyriomycetidae</taxon>
        <taxon>Chaetothyriales</taxon>
        <taxon>Trichomeriaceae</taxon>
        <taxon>Lithohypha</taxon>
    </lineage>
</organism>
<dbReference type="SUPFAM" id="SSF52540">
    <property type="entry name" value="P-loop containing nucleoside triphosphate hydrolases"/>
    <property type="match status" value="4"/>
</dbReference>
<proteinExistence type="inferred from homology"/>
<dbReference type="Pfam" id="PF17866">
    <property type="entry name" value="AAA_lid_6"/>
    <property type="match status" value="1"/>
</dbReference>
<feature type="domain" description="AAA+ ATPase" evidence="7">
    <location>
        <begin position="1694"/>
        <end position="1831"/>
    </location>
</feature>
<dbReference type="InterPro" id="IPR041677">
    <property type="entry name" value="DNA2/NAM7_AAA_11"/>
</dbReference>
<evidence type="ECO:0000256" key="6">
    <source>
        <dbReference type="SAM" id="MobiDB-lite"/>
    </source>
</evidence>
<evidence type="ECO:0000256" key="1">
    <source>
        <dbReference type="ARBA" id="ARBA00010378"/>
    </source>
</evidence>
<sequence>MHITATLSNSRRVTLNGPGGRHDNDFEDFRRIAIVPTVDELFSSEHPFLRFAAEIDGLGDDEKLATHLDNQFRLLREDMLRDLREELTGKTKRRGQRIDGLQVLGSVCEDKNKWAVVFKCSEELKFLPKEDPKDPQKRLRFLQTHKKILPHGSLVCILGDGKLVGLGELWRKEQEMADSNPRLYVHLTGNKSSTQHTLKALHGHGLVQLIQLNTALFAYDPILRQLQNTRLLPIADHILTWHSGQPTLNIAQSSRIQNLVSKIELEKSMDLQTELSLPKSTRLDLNQAQSLITGLTQEIALIQGPPGTGKSFIGALLAKALYNLSDVRILVLSYTNHALDQYLEDLMDVGISERSIVRLGSSAKASIRTKPLSLFEQIKASTDYKMTRTDWELIDSRKSTATSAGIELSKAFTEFIQSSVTRPDLFEYLEFSSDFSAYFEAFQVPQQLEGFTIVDEKSKSIDKYYLMFRWMRGRDAGVLQEHISDPKGIWDMKIEERDRVRQAWFDDIRGERARRVTEYGCEYDATVAQIQVMMGEKGRRLLRDRRVIGCTTTAAAKYVKDIQSAQPDVVIVEEAGEILEGHVLAALGPATKQLVLIGDHKQLRPKAHFDLSVEKGKGYDLNKSMFERLVLKGYPHQILSRQHRMRPEISAIVRALTYPDLIDAESTLIRPHIRGFQDSLIFVDHDVPENEHSDAYDPREGSATLTKRNDFEAALTLKCVKYIAQQGYGSDQIVVLTPYLGQLRLLYDVLQIDNDPVLNDLDSFDLIRAGLMPQATASMNQRRLRISTIDNYQGEESDIVVVSLTRSNKHGDIGFLSSPERLNVLVSRARDGLIIIGDSATFLQARNAAGRELWTSFFSLLKKGSHIYHGVPVRCERHRDQGTLIIKPEDFDHSCPDGGCASPCDAILSCGKHKCPQKCHQLYDHSKMKCAYIMADKCSEGHKLTWKCSNNRPLLCQTCEAKKKRDVKRLQQEHERRETELLAQQNHEARIITIEEQIEAERQRIQGIQLKYDRDKAYEQKKLDLAKAKELSECPTMLKPQRQPRGPTSGTSAGFNRVPETSQRSANTHCKQSLMEKKASAAARQWKQMQDLEGVTNDALDELMQMTGLESVKSKFINILEKLQTTIRQGTDLKQERMGTVMLGNPGTGKTTVARLYAKFLTEVGVIAGSDFVETTGAKLANEGVNATIKILEDLLKSGGGAVFIDEAYQLVSGNSHGGAAVLDYLLAEIENTTGKLVFIFAGYDRHMEKFFQHNPGLASRMPQRMIFLDYTETELLYMLQQKIDKKYKGRMQVEDGPGGLYMRVIIRRLHAESGREGFGNARSLENVLSKTTDAQSARITRERRSGLQPDDFWLSKEDIIGPEPSGALVRSAAWQELQSMVGLDSVKACVKTLLDRIQENYQRELKEKKPIQVSPNRLFLGSPGTGKTTVAKLYGQILADIGLLSTSECVVKTPADFIGSVIGESEQKTKAILDNTKGKVLVLDEAYMLCSELGNTSVPADPYRTAVVDTIVSEVQSTPGEDRAVLLLGYDEQMREMLMKVNPGLSRRFPVDNAFMFEDYDDAQLLSIMNHKLKKQDLSATEEAKQTAIKVLSKLRRRPNFGNAGEVENLLSRAKDSFARRQQFLDANKRSDDVIFEQQDFDPNFDRGDGAITNIKELFGDVVGSEDVVSKLDGYATSYTKALELGMEPQDLIPFNFVFKGPPGTGKTTTARKIGKVFYAMGFLSSDNVVECSASNLIGEYVGQTGPKVIQKFDEALGQVLFIDEAYRFGEGPFAKEAIDELVDCLTKERYKSRMIVVLAGYEAEINHLLGVNPGLSSRFPEEIMFSNLDPRMCIQLIEKNLRTRLKVRNLHIDLNSECKEISESVAILEDLRNLSGWGNGRDIETIASRIASKALQDYDISSECLSIAWPHVLAELRRLQNERRLRDSVKPASTNKPDTLQPVLQSKRDLPSCLTSTSTATATRILFEDEEDCAEELITMFLSDQEDERDAGVSDAVWQQLQADKAAQDLREAEVVAALASEAKRIEELSRWAAQAIAEATEVALKASEDDEARRQTELQRIRAAQAKRDADAIIAREAKLREAQRQEAQVQQKLRQIGVCSQGFKWIKQTGGYRCAGGSHWVTDARLGL</sequence>
<dbReference type="Proteomes" id="UP001309876">
    <property type="component" value="Unassembled WGS sequence"/>
</dbReference>
<evidence type="ECO:0000256" key="5">
    <source>
        <dbReference type="SAM" id="Coils"/>
    </source>
</evidence>
<dbReference type="PRINTS" id="PR00819">
    <property type="entry name" value="CBXCFQXSUPER"/>
</dbReference>
<dbReference type="FunFam" id="3.40.50.300:FF:000216">
    <property type="entry name" value="Type VII secretion ATPase EccA"/>
    <property type="match status" value="3"/>
</dbReference>
<comment type="similarity">
    <text evidence="1">Belongs to the CbxX/CfxQ family.</text>
</comment>
<dbReference type="SMART" id="SM00382">
    <property type="entry name" value="AAA"/>
    <property type="match status" value="4"/>
</dbReference>
<feature type="coiled-coil region" evidence="5">
    <location>
        <begin position="960"/>
        <end position="1011"/>
    </location>
</feature>
<keyword evidence="2" id="KW-0547">Nucleotide-binding</keyword>
<evidence type="ECO:0000256" key="2">
    <source>
        <dbReference type="ARBA" id="ARBA00022741"/>
    </source>
</evidence>
<dbReference type="PANTHER" id="PTHR43392">
    <property type="entry name" value="AAA-TYPE ATPASE FAMILY PROTEIN / ANKYRIN REPEAT FAMILY PROTEIN"/>
    <property type="match status" value="1"/>
</dbReference>
<keyword evidence="3" id="KW-0378">Hydrolase</keyword>
<dbReference type="GO" id="GO:0016887">
    <property type="term" value="F:ATP hydrolysis activity"/>
    <property type="evidence" value="ECO:0007669"/>
    <property type="project" value="InterPro"/>
</dbReference>
<evidence type="ECO:0000313" key="9">
    <source>
        <dbReference type="Proteomes" id="UP001309876"/>
    </source>
</evidence>
<dbReference type="InterPro" id="IPR003959">
    <property type="entry name" value="ATPase_AAA_core"/>
</dbReference>
<dbReference type="GO" id="GO:0004386">
    <property type="term" value="F:helicase activity"/>
    <property type="evidence" value="ECO:0007669"/>
    <property type="project" value="InterPro"/>
</dbReference>
<dbReference type="InterPro" id="IPR041627">
    <property type="entry name" value="AAA_lid_6"/>
</dbReference>
<keyword evidence="5" id="KW-0175">Coiled coil</keyword>
<dbReference type="FunFam" id="1.10.8.60:FF:000160">
    <property type="entry name" value="WGS project CABT00000000 data, contig 2.55"/>
    <property type="match status" value="1"/>
</dbReference>
<evidence type="ECO:0000313" key="8">
    <source>
        <dbReference type="EMBL" id="KAK5086682.1"/>
    </source>
</evidence>
<dbReference type="Gene3D" id="3.40.50.300">
    <property type="entry name" value="P-loop containing nucleotide triphosphate hydrolases"/>
    <property type="match status" value="5"/>
</dbReference>
<dbReference type="InterPro" id="IPR027417">
    <property type="entry name" value="P-loop_NTPase"/>
</dbReference>
<dbReference type="InterPro" id="IPR041679">
    <property type="entry name" value="DNA2/NAM7-like_C"/>
</dbReference>
<dbReference type="Pfam" id="PF00004">
    <property type="entry name" value="AAA"/>
    <property type="match status" value="3"/>
</dbReference>
<dbReference type="CDD" id="cd00009">
    <property type="entry name" value="AAA"/>
    <property type="match status" value="3"/>
</dbReference>
<dbReference type="Pfam" id="PF13087">
    <property type="entry name" value="AAA_12"/>
    <property type="match status" value="1"/>
</dbReference>
<evidence type="ECO:0000256" key="3">
    <source>
        <dbReference type="ARBA" id="ARBA00022806"/>
    </source>
</evidence>
<dbReference type="CDD" id="cd17936">
    <property type="entry name" value="EEXXEc_NFX1"/>
    <property type="match status" value="1"/>
</dbReference>
<dbReference type="InterPro" id="IPR000641">
    <property type="entry name" value="CbxX/CfxQ"/>
</dbReference>
<feature type="compositionally biased region" description="Polar residues" evidence="6">
    <location>
        <begin position="1046"/>
        <end position="1068"/>
    </location>
</feature>
<dbReference type="GO" id="GO:0005524">
    <property type="term" value="F:ATP binding"/>
    <property type="evidence" value="ECO:0007669"/>
    <property type="project" value="UniProtKB-KW"/>
</dbReference>
<keyword evidence="4" id="KW-0067">ATP-binding</keyword>
<accession>A0AAN7T2C6</accession>
<dbReference type="InterPro" id="IPR003593">
    <property type="entry name" value="AAA+_ATPase"/>
</dbReference>
<evidence type="ECO:0000259" key="7">
    <source>
        <dbReference type="SMART" id="SM00382"/>
    </source>
</evidence>
<feature type="region of interest" description="Disordered" evidence="6">
    <location>
        <begin position="1038"/>
        <end position="1068"/>
    </location>
</feature>
<evidence type="ECO:0000256" key="4">
    <source>
        <dbReference type="ARBA" id="ARBA00022840"/>
    </source>
</evidence>
<keyword evidence="9" id="KW-1185">Reference proteome</keyword>
<dbReference type="InterPro" id="IPR050773">
    <property type="entry name" value="CbxX/CfxQ_RuBisCO_ESX"/>
</dbReference>
<dbReference type="FunFam" id="3.40.50.300:FF:001660">
    <property type="entry name" value="NF-X1 finger and helicase protein, putative"/>
    <property type="match status" value="1"/>
</dbReference>
<dbReference type="EMBL" id="JAVRRJ010000003">
    <property type="protein sequence ID" value="KAK5086682.1"/>
    <property type="molecule type" value="Genomic_DNA"/>
</dbReference>
<dbReference type="CDD" id="cd06008">
    <property type="entry name" value="NF-X1-zinc-finger"/>
    <property type="match status" value="1"/>
</dbReference>
<dbReference type="PANTHER" id="PTHR43392:SF2">
    <property type="entry name" value="AAA-TYPE ATPASE FAMILY PROTEIN _ ANKYRIN REPEAT FAMILY PROTEIN"/>
    <property type="match status" value="1"/>
</dbReference>
<dbReference type="CDD" id="cd18808">
    <property type="entry name" value="SF1_C_Upf1"/>
    <property type="match status" value="1"/>
</dbReference>
<keyword evidence="3" id="KW-0347">Helicase</keyword>
<feature type="domain" description="AAA+ ATPase" evidence="7">
    <location>
        <begin position="296"/>
        <end position="680"/>
    </location>
</feature>
<protein>
    <recommendedName>
        <fullName evidence="7">AAA+ ATPase domain-containing protein</fullName>
    </recommendedName>
</protein>
<dbReference type="Pfam" id="PF13086">
    <property type="entry name" value="AAA_11"/>
    <property type="match status" value="1"/>
</dbReference>
<reference evidence="8 9" key="1">
    <citation type="submission" date="2023-08" db="EMBL/GenBank/DDBJ databases">
        <title>Black Yeasts Isolated from many extreme environments.</title>
        <authorList>
            <person name="Coleine C."/>
            <person name="Stajich J.E."/>
            <person name="Selbmann L."/>
        </authorList>
    </citation>
    <scope>NUCLEOTIDE SEQUENCE [LARGE SCALE GENOMIC DNA]</scope>
    <source>
        <strain evidence="8 9">CCFEE 5910</strain>
    </source>
</reference>
<name>A0AAN7T2C6_9EURO</name>
<feature type="domain" description="AAA+ ATPase" evidence="7">
    <location>
        <begin position="1136"/>
        <end position="1273"/>
    </location>
</feature>
<feature type="domain" description="AAA+ ATPase" evidence="7">
    <location>
        <begin position="1414"/>
        <end position="1539"/>
    </location>
</feature>
<dbReference type="InterPro" id="IPR047187">
    <property type="entry name" value="SF1_C_Upf1"/>
</dbReference>
<gene>
    <name evidence="8" type="ORF">LTR05_003850</name>
</gene>
<comment type="caution">
    <text evidence="8">The sequence shown here is derived from an EMBL/GenBank/DDBJ whole genome shotgun (WGS) entry which is preliminary data.</text>
</comment>
<dbReference type="Gene3D" id="1.10.8.60">
    <property type="match status" value="2"/>
</dbReference>